<protein>
    <submittedName>
        <fullName evidence="6">EAL domain-containing protein</fullName>
    </submittedName>
</protein>
<evidence type="ECO:0000259" key="5">
    <source>
        <dbReference type="PROSITE" id="PS50887"/>
    </source>
</evidence>
<dbReference type="PROSITE" id="PS50887">
    <property type="entry name" value="GGDEF"/>
    <property type="match status" value="1"/>
</dbReference>
<dbReference type="PANTHER" id="PTHR44757">
    <property type="entry name" value="DIGUANYLATE CYCLASE DGCP"/>
    <property type="match status" value="1"/>
</dbReference>
<keyword evidence="1" id="KW-0472">Membrane</keyword>
<dbReference type="Proteomes" id="UP001166571">
    <property type="component" value="Unassembled WGS sequence"/>
</dbReference>
<dbReference type="NCBIfam" id="TIGR00229">
    <property type="entry name" value="sensory_box"/>
    <property type="match status" value="1"/>
</dbReference>
<dbReference type="CDD" id="cd00130">
    <property type="entry name" value="PAS"/>
    <property type="match status" value="1"/>
</dbReference>
<dbReference type="InterPro" id="IPR013656">
    <property type="entry name" value="PAS_4"/>
</dbReference>
<accession>A0ABS7MB75</accession>
<feature type="domain" description="PAC" evidence="3">
    <location>
        <begin position="265"/>
        <end position="318"/>
    </location>
</feature>
<comment type="caution">
    <text evidence="6">The sequence shown here is derived from an EMBL/GenBank/DDBJ whole genome shotgun (WGS) entry which is preliminary data.</text>
</comment>
<evidence type="ECO:0000313" key="7">
    <source>
        <dbReference type="Proteomes" id="UP001166571"/>
    </source>
</evidence>
<dbReference type="Pfam" id="PF08448">
    <property type="entry name" value="PAS_4"/>
    <property type="match status" value="1"/>
</dbReference>
<dbReference type="NCBIfam" id="TIGR00254">
    <property type="entry name" value="GGDEF"/>
    <property type="match status" value="1"/>
</dbReference>
<dbReference type="RefSeq" id="WP_222135806.1">
    <property type="nucleotide sequence ID" value="NZ_JAILXK010000001.1"/>
</dbReference>
<dbReference type="InterPro" id="IPR052155">
    <property type="entry name" value="Biofilm_reg_signaling"/>
</dbReference>
<dbReference type="Pfam" id="PF00563">
    <property type="entry name" value="EAL"/>
    <property type="match status" value="1"/>
</dbReference>
<proteinExistence type="predicted"/>
<dbReference type="InterPro" id="IPR009875">
    <property type="entry name" value="PilZ_domain"/>
</dbReference>
<dbReference type="Gene3D" id="3.20.20.450">
    <property type="entry name" value="EAL domain"/>
    <property type="match status" value="1"/>
</dbReference>
<dbReference type="SMART" id="SM00267">
    <property type="entry name" value="GGDEF"/>
    <property type="match status" value="1"/>
</dbReference>
<dbReference type="Gene3D" id="3.30.70.270">
    <property type="match status" value="1"/>
</dbReference>
<feature type="domain" description="GGDEF" evidence="5">
    <location>
        <begin position="350"/>
        <end position="483"/>
    </location>
</feature>
<dbReference type="SUPFAM" id="SSF55785">
    <property type="entry name" value="PYP-like sensor domain (PAS domain)"/>
    <property type="match status" value="1"/>
</dbReference>
<dbReference type="SUPFAM" id="SSF141868">
    <property type="entry name" value="EAL domain-like"/>
    <property type="match status" value="1"/>
</dbReference>
<evidence type="ECO:0000259" key="2">
    <source>
        <dbReference type="PROSITE" id="PS50112"/>
    </source>
</evidence>
<dbReference type="InterPro" id="IPR035965">
    <property type="entry name" value="PAS-like_dom_sf"/>
</dbReference>
<dbReference type="Pfam" id="PF00990">
    <property type="entry name" value="GGDEF"/>
    <property type="match status" value="1"/>
</dbReference>
<feature type="transmembrane region" description="Helical" evidence="1">
    <location>
        <begin position="74"/>
        <end position="95"/>
    </location>
</feature>
<dbReference type="SMART" id="SM00052">
    <property type="entry name" value="EAL"/>
    <property type="match status" value="1"/>
</dbReference>
<dbReference type="InterPro" id="IPR043128">
    <property type="entry name" value="Rev_trsase/Diguanyl_cyclase"/>
</dbReference>
<dbReference type="InterPro" id="IPR001633">
    <property type="entry name" value="EAL_dom"/>
</dbReference>
<dbReference type="CDD" id="cd01948">
    <property type="entry name" value="EAL"/>
    <property type="match status" value="1"/>
</dbReference>
<gene>
    <name evidence="6" type="ORF">K5P26_03800</name>
</gene>
<evidence type="ECO:0000259" key="4">
    <source>
        <dbReference type="PROSITE" id="PS50883"/>
    </source>
</evidence>
<evidence type="ECO:0000259" key="3">
    <source>
        <dbReference type="PROSITE" id="PS50113"/>
    </source>
</evidence>
<feature type="domain" description="EAL" evidence="4">
    <location>
        <begin position="492"/>
        <end position="743"/>
    </location>
</feature>
<dbReference type="EMBL" id="JAILXK010000001">
    <property type="protein sequence ID" value="MBY4636263.1"/>
    <property type="molecule type" value="Genomic_DNA"/>
</dbReference>
<dbReference type="Gene3D" id="3.30.450.20">
    <property type="entry name" value="PAS domain"/>
    <property type="match status" value="1"/>
</dbReference>
<dbReference type="PROSITE" id="PS50113">
    <property type="entry name" value="PAC"/>
    <property type="match status" value="1"/>
</dbReference>
<dbReference type="CDD" id="cd01949">
    <property type="entry name" value="GGDEF"/>
    <property type="match status" value="1"/>
</dbReference>
<dbReference type="Pfam" id="PF07238">
    <property type="entry name" value="PilZ"/>
    <property type="match status" value="1"/>
</dbReference>
<organism evidence="6 7">
    <name type="scientific">Sphingopyxis jiangsuensis</name>
    <dbReference type="NCBI Taxonomy" id="2871171"/>
    <lineage>
        <taxon>Bacteria</taxon>
        <taxon>Pseudomonadati</taxon>
        <taxon>Pseudomonadota</taxon>
        <taxon>Alphaproteobacteria</taxon>
        <taxon>Sphingomonadales</taxon>
        <taxon>Sphingomonadaceae</taxon>
        <taxon>Sphingopyxis</taxon>
    </lineage>
</organism>
<dbReference type="InterPro" id="IPR000014">
    <property type="entry name" value="PAS"/>
</dbReference>
<dbReference type="InterPro" id="IPR029787">
    <property type="entry name" value="Nucleotide_cyclase"/>
</dbReference>
<dbReference type="InterPro" id="IPR000700">
    <property type="entry name" value="PAS-assoc_C"/>
</dbReference>
<name>A0ABS7MB75_9SPHN</name>
<keyword evidence="1" id="KW-0812">Transmembrane</keyword>
<evidence type="ECO:0000256" key="1">
    <source>
        <dbReference type="SAM" id="Phobius"/>
    </source>
</evidence>
<feature type="transmembrane region" description="Helical" evidence="1">
    <location>
        <begin position="143"/>
        <end position="167"/>
    </location>
</feature>
<dbReference type="SUPFAM" id="SSF55073">
    <property type="entry name" value="Nucleotide cyclase"/>
    <property type="match status" value="1"/>
</dbReference>
<feature type="transmembrane region" description="Helical" evidence="1">
    <location>
        <begin position="115"/>
        <end position="136"/>
    </location>
</feature>
<dbReference type="PROSITE" id="PS50112">
    <property type="entry name" value="PAS"/>
    <property type="match status" value="1"/>
</dbReference>
<feature type="domain" description="PAS" evidence="2">
    <location>
        <begin position="206"/>
        <end position="236"/>
    </location>
</feature>
<reference evidence="6" key="1">
    <citation type="submission" date="2021-08" db="EMBL/GenBank/DDBJ databases">
        <title>Sphingopyxis panaciterrulae sp. nov., isolated from the surface water of the Yellow Sea.</title>
        <authorList>
            <person name="Gao Z."/>
            <person name="Zhang D."/>
            <person name="Zhang A."/>
        </authorList>
    </citation>
    <scope>NUCLEOTIDE SEQUENCE</scope>
    <source>
        <strain evidence="6">XHP0097</strain>
    </source>
</reference>
<feature type="transmembrane region" description="Helical" evidence="1">
    <location>
        <begin position="40"/>
        <end position="62"/>
    </location>
</feature>
<sequence>MEQLRRVAQLWHYVLVARALVFLTLVLVPEGADFLARPSLWLIMVIGLCCDIVLAMTGQLMCASRLASMRRRRIFAIFCLALIAFGTFCSAAAMLPAFALGANRNFFDAYSAVRLGAILVAASAAAIVRPVFFVFAGAMAFGGAVGIASLPFALAGLVFLGLLIAMMREDVRHQREATRARRFAVSQQERALGLVRDFERAGRGWFWETDRNGHLVYISPTVAAKLGVPLAELIGKPFTAIIRRRIGNDESEERTLGFSLSSRTPFHELTVRAAVPGEERWWSISGNPIANELGNFQGFRGSGTDLTEKKRSEREINQLARYDTLTGLANRLHISDLLDRALGGQGGRPQPCALLMMDLDRFKAVNDTMGHPVGDQLLQQVAARLTQIIGDKGQVGRLGGDEFQIVLPQITQTAKLSGIANAIILSLAKPFAIEGQQIRIGSSIGIAVADGEAITASALVRNADLALYAAKDAGRGVHRFYADAMHDQASERKAIEDALRDALANDELQLHYQPIVDVGSEHISGFEALIRWHRKSGEVVDPVKFIPIAEESNLIVPIGDWIIRTACASIARLGPGYRIAVNVSPRQFANEKLPSAIVSAVSAAGISPDQLELEITEGIFLDESPENLAMFQKLKRTGVRLALDDFGTGYSALGYLKKAPFDKIKIDQSFVLGAADPSSMNAAIISSIVGLARALGMETTAEGVETHDDLALIRGLGCSHVQGYIYGKPVSIEAALDMLRDNCGQIEARGFKSVRAPRVRTFRTINVESGGHDYEAIVRNVSSRGALVEGLWNVPEGTSLRLRFGEGATIDAQARWSQDNRVGVQFAESVDVETLIGQSGRERRLRPRVPRAA</sequence>
<dbReference type="PROSITE" id="PS50883">
    <property type="entry name" value="EAL"/>
    <property type="match status" value="1"/>
</dbReference>
<feature type="transmembrane region" description="Helical" evidence="1">
    <location>
        <begin position="10"/>
        <end position="28"/>
    </location>
</feature>
<keyword evidence="7" id="KW-1185">Reference proteome</keyword>
<dbReference type="SUPFAM" id="SSF141371">
    <property type="entry name" value="PilZ domain-like"/>
    <property type="match status" value="1"/>
</dbReference>
<keyword evidence="1" id="KW-1133">Transmembrane helix</keyword>
<dbReference type="PANTHER" id="PTHR44757:SF2">
    <property type="entry name" value="BIOFILM ARCHITECTURE MAINTENANCE PROTEIN MBAA"/>
    <property type="match status" value="1"/>
</dbReference>
<dbReference type="InterPro" id="IPR000160">
    <property type="entry name" value="GGDEF_dom"/>
</dbReference>
<evidence type="ECO:0000313" key="6">
    <source>
        <dbReference type="EMBL" id="MBY4636263.1"/>
    </source>
</evidence>
<dbReference type="InterPro" id="IPR035919">
    <property type="entry name" value="EAL_sf"/>
</dbReference>